<feature type="compositionally biased region" description="Basic and acidic residues" evidence="1">
    <location>
        <begin position="492"/>
        <end position="503"/>
    </location>
</feature>
<protein>
    <submittedName>
        <fullName evidence="3">CHAT domain-containing tetratricopeptide repeat protein</fullName>
    </submittedName>
</protein>
<evidence type="ECO:0000256" key="1">
    <source>
        <dbReference type="SAM" id="MobiDB-lite"/>
    </source>
</evidence>
<name>A0ABV3G7Z0_MICGL</name>
<dbReference type="Proteomes" id="UP001551675">
    <property type="component" value="Unassembled WGS sequence"/>
</dbReference>
<dbReference type="RefSeq" id="WP_358130588.1">
    <property type="nucleotide sequence ID" value="NZ_JBFALK010000002.1"/>
</dbReference>
<dbReference type="Gene3D" id="1.25.40.10">
    <property type="entry name" value="Tetratricopeptide repeat domain"/>
    <property type="match status" value="1"/>
</dbReference>
<proteinExistence type="predicted"/>
<evidence type="ECO:0000313" key="4">
    <source>
        <dbReference type="Proteomes" id="UP001551675"/>
    </source>
</evidence>
<feature type="compositionally biased region" description="Low complexity" evidence="1">
    <location>
        <begin position="456"/>
        <end position="491"/>
    </location>
</feature>
<dbReference type="SMART" id="SM00028">
    <property type="entry name" value="TPR"/>
    <property type="match status" value="3"/>
</dbReference>
<sequence length="885" mass="92454">MDSGRAYGVRPWASGQHGGGGEDTTTLVARAERAVWLSGTDPELAESEARTVLAEARAVPSGTPDPRHAEAVPVALRAAALAARELGDIDLALERLEQAVSEGAAFPSRVAQARMSLVTVVAELGDPEGGLRLAELAERDLTGTDLARLDVQRSAALILLGRFGDAVRHCDRALGMLDGDPRFHAGGLLNRGVAHTYLEDFDRAETDLSACVRIARTAGLDHLAMLAEGNLPFVAARRGDIPGAFERYRAAEGTLFGYPERLAVMRTDFAQALVAARRLGEARTLLARVVADLAASGAQAGLADAWLLLAQVELLTGAADARGSAEAARSELIRQGRTARVPLATEVVLRARLAREQPNRDLLDELLACVGDLENGGCLSEAAALRLTAAETALRLGERRMAHAQLGILIASPARTMVRQHALATRLHLDGDVRGALAAAWSGLAATLAPGPPMGGSPSALGSADTTSQSTATQSTATQGTTIQGTTIQGSADHDAGDRDTACHDPAGPAGTSAVEARAYAARAAEDLAGFCVRLALETGDPWTVLTCSERWRELVRETPGRLRLEGLPAETKGTLVELVRDGDRLAAVLVTAGHCVLRPCGSYSAAAEATVRVRYALRRRNLRDVQAESGLECDLAMLDHQLFDRPLIPADVPGGPVVIVPTGTLHTLPWPLLPSLRGRPVSVAENASSWLADPEPSSPPENPENPVVVAVAGPGLENAEAEVEAVVRSHPGAIRVNAAKAAVLDALGHADVLHVAAHGTFSPRSPLLSRITLDDGPLMAYDLIRLGRAPRLVILSACDAGMAHAPVDGAVLGLAGTFLDRGARCVIAGVVPVRDDEALALMTALHPLLREGRTPAEALALASGTTGVAGFVCFGRGDLRLSAP</sequence>
<gene>
    <name evidence="3" type="ORF">AB0I59_03890</name>
</gene>
<dbReference type="InterPro" id="IPR024983">
    <property type="entry name" value="CHAT_dom"/>
</dbReference>
<keyword evidence="4" id="KW-1185">Reference proteome</keyword>
<organism evidence="3 4">
    <name type="scientific">Microtetraspora glauca</name>
    <dbReference type="NCBI Taxonomy" id="1996"/>
    <lineage>
        <taxon>Bacteria</taxon>
        <taxon>Bacillati</taxon>
        <taxon>Actinomycetota</taxon>
        <taxon>Actinomycetes</taxon>
        <taxon>Streptosporangiales</taxon>
        <taxon>Streptosporangiaceae</taxon>
        <taxon>Microtetraspora</taxon>
    </lineage>
</organism>
<comment type="caution">
    <text evidence="3">The sequence shown here is derived from an EMBL/GenBank/DDBJ whole genome shotgun (WGS) entry which is preliminary data.</text>
</comment>
<reference evidence="3 4" key="1">
    <citation type="submission" date="2024-06" db="EMBL/GenBank/DDBJ databases">
        <title>The Natural Products Discovery Center: Release of the First 8490 Sequenced Strains for Exploring Actinobacteria Biosynthetic Diversity.</title>
        <authorList>
            <person name="Kalkreuter E."/>
            <person name="Kautsar S.A."/>
            <person name="Yang D."/>
            <person name="Bader C.D."/>
            <person name="Teijaro C.N."/>
            <person name="Fluegel L."/>
            <person name="Davis C.M."/>
            <person name="Simpson J.R."/>
            <person name="Lauterbach L."/>
            <person name="Steele A.D."/>
            <person name="Gui C."/>
            <person name="Meng S."/>
            <person name="Li G."/>
            <person name="Viehrig K."/>
            <person name="Ye F."/>
            <person name="Su P."/>
            <person name="Kiefer A.F."/>
            <person name="Nichols A."/>
            <person name="Cepeda A.J."/>
            <person name="Yan W."/>
            <person name="Fan B."/>
            <person name="Jiang Y."/>
            <person name="Adhikari A."/>
            <person name="Zheng C.-J."/>
            <person name="Schuster L."/>
            <person name="Cowan T.M."/>
            <person name="Smanski M.J."/>
            <person name="Chevrette M.G."/>
            <person name="De Carvalho L.P.S."/>
            <person name="Shen B."/>
        </authorList>
    </citation>
    <scope>NUCLEOTIDE SEQUENCE [LARGE SCALE GENOMIC DNA]</scope>
    <source>
        <strain evidence="3 4">NPDC050100</strain>
    </source>
</reference>
<feature type="region of interest" description="Disordered" evidence="1">
    <location>
        <begin position="450"/>
        <end position="510"/>
    </location>
</feature>
<feature type="region of interest" description="Disordered" evidence="1">
    <location>
        <begin position="1"/>
        <end position="22"/>
    </location>
</feature>
<evidence type="ECO:0000313" key="3">
    <source>
        <dbReference type="EMBL" id="MEV0967753.1"/>
    </source>
</evidence>
<dbReference type="InterPro" id="IPR011990">
    <property type="entry name" value="TPR-like_helical_dom_sf"/>
</dbReference>
<dbReference type="Pfam" id="PF12770">
    <property type="entry name" value="CHAT"/>
    <property type="match status" value="1"/>
</dbReference>
<dbReference type="EMBL" id="JBFALK010000002">
    <property type="protein sequence ID" value="MEV0967753.1"/>
    <property type="molecule type" value="Genomic_DNA"/>
</dbReference>
<evidence type="ECO:0000259" key="2">
    <source>
        <dbReference type="Pfam" id="PF12770"/>
    </source>
</evidence>
<dbReference type="InterPro" id="IPR019734">
    <property type="entry name" value="TPR_rpt"/>
</dbReference>
<accession>A0ABV3G7Z0</accession>
<feature type="domain" description="CHAT" evidence="2">
    <location>
        <begin position="642"/>
        <end position="863"/>
    </location>
</feature>
<dbReference type="SUPFAM" id="SSF48452">
    <property type="entry name" value="TPR-like"/>
    <property type="match status" value="2"/>
</dbReference>